<evidence type="ECO:0000313" key="3">
    <source>
        <dbReference type="Proteomes" id="UP001341840"/>
    </source>
</evidence>
<organism evidence="2 3">
    <name type="scientific">Stylosanthes scabra</name>
    <dbReference type="NCBI Taxonomy" id="79078"/>
    <lineage>
        <taxon>Eukaryota</taxon>
        <taxon>Viridiplantae</taxon>
        <taxon>Streptophyta</taxon>
        <taxon>Embryophyta</taxon>
        <taxon>Tracheophyta</taxon>
        <taxon>Spermatophyta</taxon>
        <taxon>Magnoliopsida</taxon>
        <taxon>eudicotyledons</taxon>
        <taxon>Gunneridae</taxon>
        <taxon>Pentapetalae</taxon>
        <taxon>rosids</taxon>
        <taxon>fabids</taxon>
        <taxon>Fabales</taxon>
        <taxon>Fabaceae</taxon>
        <taxon>Papilionoideae</taxon>
        <taxon>50 kb inversion clade</taxon>
        <taxon>dalbergioids sensu lato</taxon>
        <taxon>Dalbergieae</taxon>
        <taxon>Pterocarpus clade</taxon>
        <taxon>Stylosanthes</taxon>
    </lineage>
</organism>
<sequence>MHPQKFHKSGSQSPSLSLSPKRTPRALVATTTVGDPSECEEYPSGDIIEGGNGHGGLADRRLRGLTSGNDKGGYGESDAYKDEELP</sequence>
<evidence type="ECO:0000313" key="2">
    <source>
        <dbReference type="EMBL" id="MED6157035.1"/>
    </source>
</evidence>
<feature type="compositionally biased region" description="Low complexity" evidence="1">
    <location>
        <begin position="9"/>
        <end position="20"/>
    </location>
</feature>
<feature type="region of interest" description="Disordered" evidence="1">
    <location>
        <begin position="1"/>
        <end position="86"/>
    </location>
</feature>
<dbReference type="EMBL" id="JASCZI010120890">
    <property type="protein sequence ID" value="MED6157035.1"/>
    <property type="molecule type" value="Genomic_DNA"/>
</dbReference>
<accession>A0ABU6U778</accession>
<dbReference type="Proteomes" id="UP001341840">
    <property type="component" value="Unassembled WGS sequence"/>
</dbReference>
<keyword evidence="3" id="KW-1185">Reference proteome</keyword>
<gene>
    <name evidence="2" type="ORF">PIB30_019697</name>
</gene>
<name>A0ABU6U778_9FABA</name>
<reference evidence="2 3" key="1">
    <citation type="journal article" date="2023" name="Plants (Basel)">
        <title>Bridging the Gap: Combining Genomics and Transcriptomics Approaches to Understand Stylosanthes scabra, an Orphan Legume from the Brazilian Caatinga.</title>
        <authorList>
            <person name="Ferreira-Neto J.R.C."/>
            <person name="da Silva M.D."/>
            <person name="Binneck E."/>
            <person name="de Melo N.F."/>
            <person name="da Silva R.H."/>
            <person name="de Melo A.L.T.M."/>
            <person name="Pandolfi V."/>
            <person name="Bustamante F.O."/>
            <person name="Brasileiro-Vidal A.C."/>
            <person name="Benko-Iseppon A.M."/>
        </authorList>
    </citation>
    <scope>NUCLEOTIDE SEQUENCE [LARGE SCALE GENOMIC DNA]</scope>
    <source>
        <tissue evidence="2">Leaves</tissue>
    </source>
</reference>
<comment type="caution">
    <text evidence="2">The sequence shown here is derived from an EMBL/GenBank/DDBJ whole genome shotgun (WGS) entry which is preliminary data.</text>
</comment>
<proteinExistence type="predicted"/>
<protein>
    <submittedName>
        <fullName evidence="2">Uncharacterized protein</fullName>
    </submittedName>
</protein>
<evidence type="ECO:0000256" key="1">
    <source>
        <dbReference type="SAM" id="MobiDB-lite"/>
    </source>
</evidence>